<feature type="domain" description="Thioredoxin" evidence="2">
    <location>
        <begin position="5"/>
        <end position="181"/>
    </location>
</feature>
<keyword evidence="4" id="KW-1185">Reference proteome</keyword>
<proteinExistence type="predicted"/>
<comment type="caution">
    <text evidence="3">The sequence shown here is derived from an EMBL/GenBank/DDBJ whole genome shotgun (WGS) entry which is preliminary data.</text>
</comment>
<dbReference type="InterPro" id="IPR050553">
    <property type="entry name" value="Thioredoxin_ResA/DsbE_sf"/>
</dbReference>
<evidence type="ECO:0000313" key="4">
    <source>
        <dbReference type="Proteomes" id="UP001589619"/>
    </source>
</evidence>
<dbReference type="GO" id="GO:0140824">
    <property type="term" value="F:thioredoxin-dependent peroxiredoxin activity"/>
    <property type="evidence" value="ECO:0007669"/>
    <property type="project" value="UniProtKB-EC"/>
</dbReference>
<dbReference type="RefSeq" id="WP_344917157.1">
    <property type="nucleotide sequence ID" value="NZ_BAAAYO010000021.1"/>
</dbReference>
<keyword evidence="1" id="KW-1015">Disulfide bond</keyword>
<dbReference type="EC" id="1.11.1.24" evidence="3"/>
<dbReference type="Pfam" id="PF00578">
    <property type="entry name" value="AhpC-TSA"/>
    <property type="match status" value="1"/>
</dbReference>
<dbReference type="PROSITE" id="PS51352">
    <property type="entry name" value="THIOREDOXIN_2"/>
    <property type="match status" value="1"/>
</dbReference>
<organism evidence="3 4">
    <name type="scientific">Paenibacillus hodogayensis</name>
    <dbReference type="NCBI Taxonomy" id="279208"/>
    <lineage>
        <taxon>Bacteria</taxon>
        <taxon>Bacillati</taxon>
        <taxon>Bacillota</taxon>
        <taxon>Bacilli</taxon>
        <taxon>Bacillales</taxon>
        <taxon>Paenibacillaceae</taxon>
        <taxon>Paenibacillus</taxon>
    </lineage>
</organism>
<dbReference type="EMBL" id="JBHMAG010000005">
    <property type="protein sequence ID" value="MFB9751230.1"/>
    <property type="molecule type" value="Genomic_DNA"/>
</dbReference>
<dbReference type="InterPro" id="IPR036249">
    <property type="entry name" value="Thioredoxin-like_sf"/>
</dbReference>
<name>A0ABV5VSI8_9BACL</name>
<evidence type="ECO:0000313" key="3">
    <source>
        <dbReference type="EMBL" id="MFB9751230.1"/>
    </source>
</evidence>
<dbReference type="Proteomes" id="UP001589619">
    <property type="component" value="Unassembled WGS sequence"/>
</dbReference>
<dbReference type="InterPro" id="IPR000866">
    <property type="entry name" value="AhpC/TSA"/>
</dbReference>
<dbReference type="SUPFAM" id="SSF52833">
    <property type="entry name" value="Thioredoxin-like"/>
    <property type="match status" value="1"/>
</dbReference>
<keyword evidence="3" id="KW-0575">Peroxidase</keyword>
<accession>A0ABV5VSI8</accession>
<evidence type="ECO:0000256" key="1">
    <source>
        <dbReference type="ARBA" id="ARBA00023157"/>
    </source>
</evidence>
<sequence length="196" mass="21722">MKNELSPGTFAPDFAISRSDGAQLLSEMRGRKVLLAFFRNSACALCNLRIRHFIRRYEEWRSQGLEVVAVFESPESSLSLHVGRQEAPFSLVADPDARLYDLYGVEVSEEKVQETMRDSHTETVVAEAASEGFALTREDGANFHRIPAEFLIDSQGVIQVAHYGQLVTDHLPLDLIDRFASSGAAVVGPAQPMVQE</sequence>
<reference evidence="3 4" key="1">
    <citation type="submission" date="2024-09" db="EMBL/GenBank/DDBJ databases">
        <authorList>
            <person name="Sun Q."/>
            <person name="Mori K."/>
        </authorList>
    </citation>
    <scope>NUCLEOTIDE SEQUENCE [LARGE SCALE GENOMIC DNA]</scope>
    <source>
        <strain evidence="3 4">JCM 12520</strain>
    </source>
</reference>
<dbReference type="PANTHER" id="PTHR42852">
    <property type="entry name" value="THIOL:DISULFIDE INTERCHANGE PROTEIN DSBE"/>
    <property type="match status" value="1"/>
</dbReference>
<evidence type="ECO:0000259" key="2">
    <source>
        <dbReference type="PROSITE" id="PS51352"/>
    </source>
</evidence>
<gene>
    <name evidence="3" type="ORF">ACFFNY_06600</name>
</gene>
<keyword evidence="3" id="KW-0560">Oxidoreductase</keyword>
<dbReference type="Gene3D" id="3.40.30.10">
    <property type="entry name" value="Glutaredoxin"/>
    <property type="match status" value="1"/>
</dbReference>
<dbReference type="InterPro" id="IPR013766">
    <property type="entry name" value="Thioredoxin_domain"/>
</dbReference>
<protein>
    <submittedName>
        <fullName evidence="3">Peroxiredoxin family protein</fullName>
        <ecNumber evidence="3">1.11.1.24</ecNumber>
    </submittedName>
</protein>
<dbReference type="PANTHER" id="PTHR42852:SF13">
    <property type="entry name" value="PROTEIN DIPZ"/>
    <property type="match status" value="1"/>
</dbReference>